<name>A0A832A0A5_9BACT</name>
<keyword evidence="1" id="KW-0175">Coiled coil</keyword>
<sequence length="135" mass="16128">MESKHREDRALFEALREEVAAWEASPYFLPEEELFDLERFLKDRGAEDLCLRLEETFGRPLNASFWRTLLPYHKLRRVRLEIRKEEAEHDRKRALYLESVKEAHRALRDLLELLAEDEKKPSLRLVRPSAPEEDG</sequence>
<dbReference type="AlphaFoldDB" id="A0A832A0A5"/>
<comment type="caution">
    <text evidence="2">The sequence shown here is derived from an EMBL/GenBank/DDBJ whole genome shotgun (WGS) entry which is preliminary data.</text>
</comment>
<evidence type="ECO:0000256" key="1">
    <source>
        <dbReference type="SAM" id="Coils"/>
    </source>
</evidence>
<evidence type="ECO:0000313" key="2">
    <source>
        <dbReference type="EMBL" id="HFK96153.1"/>
    </source>
</evidence>
<proteinExistence type="predicted"/>
<organism evidence="2">
    <name type="scientific">Desulfacinum infernum</name>
    <dbReference type="NCBI Taxonomy" id="35837"/>
    <lineage>
        <taxon>Bacteria</taxon>
        <taxon>Pseudomonadati</taxon>
        <taxon>Thermodesulfobacteriota</taxon>
        <taxon>Syntrophobacteria</taxon>
        <taxon>Syntrophobacterales</taxon>
        <taxon>Syntrophobacteraceae</taxon>
        <taxon>Desulfacinum</taxon>
    </lineage>
</organism>
<protein>
    <submittedName>
        <fullName evidence="2">Uncharacterized protein</fullName>
    </submittedName>
</protein>
<reference evidence="2" key="1">
    <citation type="journal article" date="2020" name="mSystems">
        <title>Genome- and Community-Level Interaction Insights into Carbon Utilization and Element Cycling Functions of Hydrothermarchaeota in Hydrothermal Sediment.</title>
        <authorList>
            <person name="Zhou Z."/>
            <person name="Liu Y."/>
            <person name="Xu W."/>
            <person name="Pan J."/>
            <person name="Luo Z.H."/>
            <person name="Li M."/>
        </authorList>
    </citation>
    <scope>NUCLEOTIDE SEQUENCE [LARGE SCALE GENOMIC DNA]</scope>
    <source>
        <strain evidence="2">SpSt-456</strain>
    </source>
</reference>
<feature type="coiled-coil region" evidence="1">
    <location>
        <begin position="75"/>
        <end position="120"/>
    </location>
</feature>
<gene>
    <name evidence="2" type="ORF">ENS06_02375</name>
</gene>
<dbReference type="EMBL" id="DSTK01000009">
    <property type="protein sequence ID" value="HFK96153.1"/>
    <property type="molecule type" value="Genomic_DNA"/>
</dbReference>
<accession>A0A832A0A5</accession>